<dbReference type="Proteomes" id="UP000285274">
    <property type="component" value="Unassembled WGS sequence"/>
</dbReference>
<dbReference type="GO" id="GO:0004519">
    <property type="term" value="F:endonuclease activity"/>
    <property type="evidence" value="ECO:0007669"/>
    <property type="project" value="UniProtKB-KW"/>
</dbReference>
<dbReference type="GO" id="GO:0008170">
    <property type="term" value="F:N-methyltransferase activity"/>
    <property type="evidence" value="ECO:0007669"/>
    <property type="project" value="InterPro"/>
</dbReference>
<keyword evidence="7" id="KW-0255">Endonuclease</keyword>
<evidence type="ECO:0000313" key="8">
    <source>
        <dbReference type="Proteomes" id="UP000285274"/>
    </source>
</evidence>
<dbReference type="AlphaFoldDB" id="A0A412IZ34"/>
<comment type="similarity">
    <text evidence="1">Belongs to the type-I restriction system S methylase family.</text>
</comment>
<dbReference type="InterPro" id="IPR044946">
    <property type="entry name" value="Restrct_endonuc_typeI_TRD_sf"/>
</dbReference>
<evidence type="ECO:0000256" key="2">
    <source>
        <dbReference type="ARBA" id="ARBA00022747"/>
    </source>
</evidence>
<dbReference type="GO" id="GO:0003677">
    <property type="term" value="F:DNA binding"/>
    <property type="evidence" value="ECO:0007669"/>
    <property type="project" value="UniProtKB-KW"/>
</dbReference>
<keyword evidence="2" id="KW-0680">Restriction system</keyword>
<dbReference type="GO" id="GO:0009307">
    <property type="term" value="P:DNA restriction-modification system"/>
    <property type="evidence" value="ECO:0007669"/>
    <property type="project" value="UniProtKB-KW"/>
</dbReference>
<feature type="domain" description="DNA methylase adenine-specific" evidence="6">
    <location>
        <begin position="224"/>
        <end position="313"/>
    </location>
</feature>
<dbReference type="PANTHER" id="PTHR30408:SF12">
    <property type="entry name" value="TYPE I RESTRICTION ENZYME MJAVIII SPECIFICITY SUBUNIT"/>
    <property type="match status" value="1"/>
</dbReference>
<keyword evidence="7" id="KW-0378">Hydrolase</keyword>
<reference evidence="7 8" key="1">
    <citation type="submission" date="2018-08" db="EMBL/GenBank/DDBJ databases">
        <title>A genome reference for cultivated species of the human gut microbiota.</title>
        <authorList>
            <person name="Zou Y."/>
            <person name="Xue W."/>
            <person name="Luo G."/>
        </authorList>
    </citation>
    <scope>NUCLEOTIDE SEQUENCE [LARGE SCALE GENOMIC DNA]</scope>
    <source>
        <strain evidence="7 8">AF22-10AC</strain>
    </source>
</reference>
<dbReference type="EMBL" id="QRVM01000040">
    <property type="protein sequence ID" value="RGS45276.1"/>
    <property type="molecule type" value="Genomic_DNA"/>
</dbReference>
<dbReference type="SUPFAM" id="SSF116734">
    <property type="entry name" value="DNA methylase specificity domain"/>
    <property type="match status" value="1"/>
</dbReference>
<gene>
    <name evidence="7" type="ORF">DWX92_08480</name>
</gene>
<sequence length="537" mass="62019">MKNDNTRIDRVYSFFNAIRGNNTPNEYQRVLAVLKKVMVIQECAQNELDYDELYELMLSVTTDFDIPNPFPEKRRFVDIYRTLQGFKELSWTDVLEYGDVKSKFRVPESIVDEMEKNFIDGCQEVLIPEAEKFSPFLEKLVDTHSNSHFTLTTMDTFYYKVLNEMFDGNERVDIKQTNIYQYEFTSEKYDLILSVPVFGVRDKAGESSEFICRDYDMIAAENLALHLRSEGILSIVLPARITFAGGNVKELREFLQSMYCLKEISDLPSGIFDNTGVKTLLFTITTGRTDEVTIKKFVFENEDARKTGNKKLLVQDDTFVLEDELSDMGDWNVNRIFESQDEDWIRFQESNIKKQELGTVASIFRGKAVNRKDLNGSIGVVNISNIGEYEIDYSNLDYFQEENRKIANYILQTGDLLIPARGTAIRIAIFEEQSYPCIASSNVIVIRATDESLSTTYLKLFFDSPLGRKMLVTRQQGTAVMNISYKELNNIEIPLPSIEEQRSIAEEYTRELKVYKKAIQEAENRWNSTLAKLQARI</sequence>
<dbReference type="InterPro" id="IPR029063">
    <property type="entry name" value="SAM-dependent_MTases_sf"/>
</dbReference>
<dbReference type="InterPro" id="IPR052021">
    <property type="entry name" value="Type-I_RS_S_subunit"/>
</dbReference>
<comment type="caution">
    <text evidence="7">The sequence shown here is derived from an EMBL/GenBank/DDBJ whole genome shotgun (WGS) entry which is preliminary data.</text>
</comment>
<evidence type="ECO:0000259" key="6">
    <source>
        <dbReference type="Pfam" id="PF02384"/>
    </source>
</evidence>
<dbReference type="SUPFAM" id="SSF53335">
    <property type="entry name" value="S-adenosyl-L-methionine-dependent methyltransferases"/>
    <property type="match status" value="1"/>
</dbReference>
<dbReference type="Gene3D" id="3.40.50.150">
    <property type="entry name" value="Vaccinia Virus protein VP39"/>
    <property type="match status" value="1"/>
</dbReference>
<dbReference type="RefSeq" id="WP_118320291.1">
    <property type="nucleotide sequence ID" value="NZ_QRVM01000040.1"/>
</dbReference>
<name>A0A412IZ34_9FIRM</name>
<dbReference type="PANTHER" id="PTHR30408">
    <property type="entry name" value="TYPE-1 RESTRICTION ENZYME ECOKI SPECIFICITY PROTEIN"/>
    <property type="match status" value="1"/>
</dbReference>
<keyword evidence="7" id="KW-0540">Nuclease</keyword>
<dbReference type="Pfam" id="PF01420">
    <property type="entry name" value="Methylase_S"/>
    <property type="match status" value="1"/>
</dbReference>
<organism evidence="7 8">
    <name type="scientific">Holdemanella biformis</name>
    <dbReference type="NCBI Taxonomy" id="1735"/>
    <lineage>
        <taxon>Bacteria</taxon>
        <taxon>Bacillati</taxon>
        <taxon>Bacillota</taxon>
        <taxon>Erysipelotrichia</taxon>
        <taxon>Erysipelotrichales</taxon>
        <taxon>Erysipelotrichaceae</taxon>
        <taxon>Holdemanella</taxon>
    </lineage>
</organism>
<dbReference type="Pfam" id="PF02384">
    <property type="entry name" value="N6_Mtase"/>
    <property type="match status" value="1"/>
</dbReference>
<accession>A0A412IZ34</accession>
<dbReference type="Gene3D" id="3.90.220.20">
    <property type="entry name" value="DNA methylase specificity domains"/>
    <property type="match status" value="1"/>
</dbReference>
<dbReference type="InterPro" id="IPR000055">
    <property type="entry name" value="Restrct_endonuc_typeI_TRD"/>
</dbReference>
<keyword evidence="3" id="KW-0238">DNA-binding</keyword>
<evidence type="ECO:0000256" key="3">
    <source>
        <dbReference type="ARBA" id="ARBA00023125"/>
    </source>
</evidence>
<keyword evidence="4" id="KW-0175">Coiled coil</keyword>
<evidence type="ECO:0000313" key="7">
    <source>
        <dbReference type="EMBL" id="RGS45276.1"/>
    </source>
</evidence>
<dbReference type="InterPro" id="IPR003356">
    <property type="entry name" value="DNA_methylase_A-5"/>
</dbReference>
<feature type="domain" description="Type I restriction modification DNA specificity" evidence="5">
    <location>
        <begin position="351"/>
        <end position="506"/>
    </location>
</feature>
<feature type="coiled-coil region" evidence="4">
    <location>
        <begin position="498"/>
        <end position="525"/>
    </location>
</feature>
<protein>
    <submittedName>
        <fullName evidence="7">Restriction endonuclease subunit S</fullName>
    </submittedName>
</protein>
<proteinExistence type="inferred from homology"/>
<evidence type="ECO:0000256" key="1">
    <source>
        <dbReference type="ARBA" id="ARBA00010923"/>
    </source>
</evidence>
<evidence type="ECO:0000259" key="5">
    <source>
        <dbReference type="Pfam" id="PF01420"/>
    </source>
</evidence>
<evidence type="ECO:0000256" key="4">
    <source>
        <dbReference type="SAM" id="Coils"/>
    </source>
</evidence>